<evidence type="ECO:0000313" key="2">
    <source>
        <dbReference type="EMBL" id="MFE9230159.1"/>
    </source>
</evidence>
<evidence type="ECO:0008006" key="4">
    <source>
        <dbReference type="Google" id="ProtNLM"/>
    </source>
</evidence>
<accession>A0ABW6LP26</accession>
<keyword evidence="1" id="KW-0472">Membrane</keyword>
<feature type="transmembrane region" description="Helical" evidence="1">
    <location>
        <begin position="92"/>
        <end position="118"/>
    </location>
</feature>
<keyword evidence="1" id="KW-1133">Transmembrane helix</keyword>
<evidence type="ECO:0000256" key="1">
    <source>
        <dbReference type="SAM" id="Phobius"/>
    </source>
</evidence>
<dbReference type="Proteomes" id="UP001601288">
    <property type="component" value="Unassembled WGS sequence"/>
</dbReference>
<gene>
    <name evidence="2" type="ORF">ACFYM3_37410</name>
</gene>
<name>A0ABW6LP26_9ACTN</name>
<reference evidence="2 3" key="1">
    <citation type="submission" date="2024-10" db="EMBL/GenBank/DDBJ databases">
        <title>The Natural Products Discovery Center: Release of the First 8490 Sequenced Strains for Exploring Actinobacteria Biosynthetic Diversity.</title>
        <authorList>
            <person name="Kalkreuter E."/>
            <person name="Kautsar S.A."/>
            <person name="Yang D."/>
            <person name="Bader C.D."/>
            <person name="Teijaro C.N."/>
            <person name="Fluegel L."/>
            <person name="Davis C.M."/>
            <person name="Simpson J.R."/>
            <person name="Lauterbach L."/>
            <person name="Steele A.D."/>
            <person name="Gui C."/>
            <person name="Meng S."/>
            <person name="Li G."/>
            <person name="Viehrig K."/>
            <person name="Ye F."/>
            <person name="Su P."/>
            <person name="Kiefer A.F."/>
            <person name="Nichols A."/>
            <person name="Cepeda A.J."/>
            <person name="Yan W."/>
            <person name="Fan B."/>
            <person name="Jiang Y."/>
            <person name="Adhikari A."/>
            <person name="Zheng C.-J."/>
            <person name="Schuster L."/>
            <person name="Cowan T.M."/>
            <person name="Smanski M.J."/>
            <person name="Chevrette M.G."/>
            <person name="De Carvalho L.P.S."/>
            <person name="Shen B."/>
        </authorList>
    </citation>
    <scope>NUCLEOTIDE SEQUENCE [LARGE SCALE GENOMIC DNA]</scope>
    <source>
        <strain evidence="2 3">NPDC007066</strain>
    </source>
</reference>
<protein>
    <recommendedName>
        <fullName evidence="4">DUF3592 domain-containing protein</fullName>
    </recommendedName>
</protein>
<organism evidence="2 3">
    <name type="scientific">Streptomyces massasporeus</name>
    <dbReference type="NCBI Taxonomy" id="67324"/>
    <lineage>
        <taxon>Bacteria</taxon>
        <taxon>Bacillati</taxon>
        <taxon>Actinomycetota</taxon>
        <taxon>Actinomycetes</taxon>
        <taxon>Kitasatosporales</taxon>
        <taxon>Streptomycetaceae</taxon>
        <taxon>Streptomyces</taxon>
    </lineage>
</organism>
<feature type="transmembrane region" description="Helical" evidence="1">
    <location>
        <begin position="68"/>
        <end position="85"/>
    </location>
</feature>
<sequence>MRRGRRSATAAEPHLMVRLRSMVWGPAEFVGLPPFRLTAKGVLAGCLAAVAIIGSTIAGAWYGIPGPGAGEGGLVCAALLVLYLCGVRAGRALIGITAVLAVCLALETPQAAAGFVLAERGRVESVVVTSVEGGRADVSGSGRYLCSVIDRDGVPVKVRIWRGCERTTRPGDAITVVYDAEGRVPPRGAEGGGSALDALSGLGGWVAGLVSACVVAVVRSYRLSAPDRGHRPSP</sequence>
<evidence type="ECO:0000313" key="3">
    <source>
        <dbReference type="Proteomes" id="UP001601288"/>
    </source>
</evidence>
<proteinExistence type="predicted"/>
<feature type="transmembrane region" description="Helical" evidence="1">
    <location>
        <begin position="202"/>
        <end position="221"/>
    </location>
</feature>
<comment type="caution">
    <text evidence="2">The sequence shown here is derived from an EMBL/GenBank/DDBJ whole genome shotgun (WGS) entry which is preliminary data.</text>
</comment>
<dbReference type="RefSeq" id="WP_358291262.1">
    <property type="nucleotide sequence ID" value="NZ_JBEYGJ010000048.1"/>
</dbReference>
<keyword evidence="3" id="KW-1185">Reference proteome</keyword>
<feature type="transmembrane region" description="Helical" evidence="1">
    <location>
        <begin position="42"/>
        <end position="62"/>
    </location>
</feature>
<keyword evidence="1" id="KW-0812">Transmembrane</keyword>
<dbReference type="EMBL" id="JBIAFP010000031">
    <property type="protein sequence ID" value="MFE9230159.1"/>
    <property type="molecule type" value="Genomic_DNA"/>
</dbReference>